<proteinExistence type="predicted"/>
<reference evidence="1 2" key="1">
    <citation type="submission" date="2016-06" db="EMBL/GenBank/DDBJ databases">
        <authorList>
            <person name="Kjaerup R.B."/>
            <person name="Dalgaard T.S."/>
            <person name="Juul-Madsen H.R."/>
        </authorList>
    </citation>
    <scope>NUCLEOTIDE SEQUENCE [LARGE SCALE GENOMIC DNA]</scope>
    <source>
        <strain evidence="1">3</strain>
    </source>
</reference>
<keyword evidence="2" id="KW-1185">Reference proteome</keyword>
<sequence length="83" mass="9263">MLAPMSTVTFDTQELVQELHAAGMPPEQAEAVVRTIVKSHTDLATKHDIEPMRTELKAEWVLNRWMLATALAIALANFAKQFS</sequence>
<gene>
    <name evidence="1" type="ORF">ACCAA_130005</name>
</gene>
<evidence type="ECO:0000313" key="1">
    <source>
        <dbReference type="EMBL" id="SBT04009.1"/>
    </source>
</evidence>
<evidence type="ECO:0000313" key="2">
    <source>
        <dbReference type="Proteomes" id="UP000199169"/>
    </source>
</evidence>
<organism evidence="1 2">
    <name type="scientific">Candidatus Accumulibacter aalborgensis</name>
    <dbReference type="NCBI Taxonomy" id="1860102"/>
    <lineage>
        <taxon>Bacteria</taxon>
        <taxon>Pseudomonadati</taxon>
        <taxon>Pseudomonadota</taxon>
        <taxon>Betaproteobacteria</taxon>
        <taxon>Candidatus Accumulibacter</taxon>
    </lineage>
</organism>
<accession>A0A1A8XFQ2</accession>
<dbReference type="AlphaFoldDB" id="A0A1A8XFQ2"/>
<dbReference type="EMBL" id="FLQX01000035">
    <property type="protein sequence ID" value="SBT04009.1"/>
    <property type="molecule type" value="Genomic_DNA"/>
</dbReference>
<dbReference type="Proteomes" id="UP000199169">
    <property type="component" value="Unassembled WGS sequence"/>
</dbReference>
<name>A0A1A8XFQ2_9PROT</name>
<dbReference type="STRING" id="1860102.ACCAA_130005"/>
<protein>
    <recommendedName>
        <fullName evidence="3">DUF1640 domain-containing protein</fullName>
    </recommendedName>
</protein>
<evidence type="ECO:0008006" key="3">
    <source>
        <dbReference type="Google" id="ProtNLM"/>
    </source>
</evidence>
<dbReference type="Gene3D" id="1.20.5.340">
    <property type="match status" value="1"/>
</dbReference>